<dbReference type="InterPro" id="IPR018968">
    <property type="entry name" value="Phasin"/>
</dbReference>
<name>A0A6J4JSY2_9PROT</name>
<protein>
    <submittedName>
        <fullName evidence="2">Methyl-accepting chemotaxis protein</fullName>
    </submittedName>
</protein>
<dbReference type="NCBIfam" id="TIGR01841">
    <property type="entry name" value="phasin"/>
    <property type="match status" value="1"/>
</dbReference>
<evidence type="ECO:0000313" key="2">
    <source>
        <dbReference type="EMBL" id="CAA9286680.1"/>
    </source>
</evidence>
<reference evidence="2" key="1">
    <citation type="submission" date="2020-02" db="EMBL/GenBank/DDBJ databases">
        <authorList>
            <person name="Meier V. D."/>
        </authorList>
    </citation>
    <scope>NUCLEOTIDE SEQUENCE</scope>
    <source>
        <strain evidence="2">AVDCRST_MAG27</strain>
    </source>
</reference>
<dbReference type="InterPro" id="IPR010127">
    <property type="entry name" value="Phasin_subfam-1"/>
</dbReference>
<accession>A0A6J4JSY2</accession>
<feature type="domain" description="Phasin" evidence="1">
    <location>
        <begin position="29"/>
        <end position="128"/>
    </location>
</feature>
<sequence>MPDPMGFKPDTDIMRMLAEFRVPGMPDMEALAAAQRRNLEALSAANRVALEGAQAVARRHMEILQSAMSEMTDAVKSLSAQESPQAKAARQTELLKSAYEKAVGNMREVADLIQKSNTEALALLNTRFTEAMDEVKTLVAKQG</sequence>
<dbReference type="Pfam" id="PF09361">
    <property type="entry name" value="Phasin_2"/>
    <property type="match status" value="1"/>
</dbReference>
<proteinExistence type="predicted"/>
<dbReference type="AlphaFoldDB" id="A0A6J4JSY2"/>
<gene>
    <name evidence="2" type="ORF">AVDCRST_MAG27-4306</name>
</gene>
<organism evidence="2">
    <name type="scientific">uncultured Craurococcus sp</name>
    <dbReference type="NCBI Taxonomy" id="1135998"/>
    <lineage>
        <taxon>Bacteria</taxon>
        <taxon>Pseudomonadati</taxon>
        <taxon>Pseudomonadota</taxon>
        <taxon>Alphaproteobacteria</taxon>
        <taxon>Acetobacterales</taxon>
        <taxon>Acetobacteraceae</taxon>
        <taxon>Craurococcus</taxon>
        <taxon>environmental samples</taxon>
    </lineage>
</organism>
<dbReference type="EMBL" id="CADCTD010000180">
    <property type="protein sequence ID" value="CAA9286680.1"/>
    <property type="molecule type" value="Genomic_DNA"/>
</dbReference>
<evidence type="ECO:0000259" key="1">
    <source>
        <dbReference type="Pfam" id="PF09361"/>
    </source>
</evidence>